<accession>A0ABP9KP40</accession>
<dbReference type="EMBL" id="BAABKC010000053">
    <property type="protein sequence ID" value="GAA5061183.1"/>
    <property type="molecule type" value="Genomic_DNA"/>
</dbReference>
<organism evidence="1 2">
    <name type="scientific">Streptomyces similanensis</name>
    <dbReference type="NCBI Taxonomy" id="1274988"/>
    <lineage>
        <taxon>Bacteria</taxon>
        <taxon>Bacillati</taxon>
        <taxon>Actinomycetota</taxon>
        <taxon>Actinomycetes</taxon>
        <taxon>Kitasatosporales</taxon>
        <taxon>Streptomycetaceae</taxon>
        <taxon>Streptomyces</taxon>
    </lineage>
</organism>
<evidence type="ECO:0000313" key="2">
    <source>
        <dbReference type="Proteomes" id="UP001500124"/>
    </source>
</evidence>
<dbReference type="Proteomes" id="UP001500124">
    <property type="component" value="Unassembled WGS sequence"/>
</dbReference>
<evidence type="ECO:0000313" key="1">
    <source>
        <dbReference type="EMBL" id="GAA5061183.1"/>
    </source>
</evidence>
<name>A0ABP9KP40_9ACTN</name>
<dbReference type="RefSeq" id="WP_345669440.1">
    <property type="nucleotide sequence ID" value="NZ_BAABKC010000053.1"/>
</dbReference>
<proteinExistence type="predicted"/>
<evidence type="ECO:0008006" key="3">
    <source>
        <dbReference type="Google" id="ProtNLM"/>
    </source>
</evidence>
<gene>
    <name evidence="1" type="ORF">GCM10023336_38450</name>
</gene>
<keyword evidence="2" id="KW-1185">Reference proteome</keyword>
<protein>
    <recommendedName>
        <fullName evidence="3">NUDIX hydrolase</fullName>
    </recommendedName>
</protein>
<comment type="caution">
    <text evidence="1">The sequence shown here is derived from an EMBL/GenBank/DDBJ whole genome shotgun (WGS) entry which is preliminary data.</text>
</comment>
<reference evidence="2" key="1">
    <citation type="journal article" date="2019" name="Int. J. Syst. Evol. Microbiol.">
        <title>The Global Catalogue of Microorganisms (GCM) 10K type strain sequencing project: providing services to taxonomists for standard genome sequencing and annotation.</title>
        <authorList>
            <consortium name="The Broad Institute Genomics Platform"/>
            <consortium name="The Broad Institute Genome Sequencing Center for Infectious Disease"/>
            <person name="Wu L."/>
            <person name="Ma J."/>
        </authorList>
    </citation>
    <scope>NUCLEOTIDE SEQUENCE [LARGE SCALE GENOMIC DNA]</scope>
    <source>
        <strain evidence="2">JCM 18410</strain>
    </source>
</reference>
<sequence>MPTITALLPHAVHAPAPAQAPYEDWRPPIHGVSLLIPVGADTLVVADLRGLIMLPTGTVSDGQTPEQAARDVLLGAPDGLPALQRVACARKQLRRRKIITHVLATKPMTREAVAQLVYRDPRADLRVLPTMRVLGELTPAGQLRVLTSLQALAIGETAHIEDGKVCATALSDPRAPRSLPGSTVLTR</sequence>